<feature type="region of interest" description="Disordered" evidence="1">
    <location>
        <begin position="190"/>
        <end position="221"/>
    </location>
</feature>
<dbReference type="SUPFAM" id="SSF51182">
    <property type="entry name" value="RmlC-like cupins"/>
    <property type="match status" value="1"/>
</dbReference>
<protein>
    <submittedName>
        <fullName evidence="2">Uncharacterized protein</fullName>
    </submittedName>
</protein>
<name>A0A410FSG4_BIPS1</name>
<proteinExistence type="predicted"/>
<dbReference type="Gene3D" id="2.60.120.10">
    <property type="entry name" value="Jelly Rolls"/>
    <property type="match status" value="1"/>
</dbReference>
<dbReference type="InterPro" id="IPR014710">
    <property type="entry name" value="RmlC-like_jellyroll"/>
</dbReference>
<dbReference type="Proteomes" id="UP000287233">
    <property type="component" value="Chromosome"/>
</dbReference>
<gene>
    <name evidence="2" type="ORF">BIP78_0195</name>
</gene>
<accession>A0A410FSG4</accession>
<evidence type="ECO:0000256" key="1">
    <source>
        <dbReference type="SAM" id="MobiDB-lite"/>
    </source>
</evidence>
<evidence type="ECO:0000313" key="3">
    <source>
        <dbReference type="Proteomes" id="UP000287233"/>
    </source>
</evidence>
<reference evidence="3" key="1">
    <citation type="submission" date="2018-12" db="EMBL/GenBank/DDBJ databases">
        <title>Complete genome sequence of an uncultured bacterium of the candidate phylum Bipolaricaulota.</title>
        <authorList>
            <person name="Kadnikov V.V."/>
            <person name="Mardanov A.V."/>
            <person name="Beletsky A.V."/>
            <person name="Frank Y.A."/>
            <person name="Karnachuk O.V."/>
            <person name="Ravin N.V."/>
        </authorList>
    </citation>
    <scope>NUCLEOTIDE SEQUENCE [LARGE SCALE GENOMIC DNA]</scope>
</reference>
<dbReference type="EMBL" id="CP034928">
    <property type="protein sequence ID" value="QAA75963.1"/>
    <property type="molecule type" value="Genomic_DNA"/>
</dbReference>
<dbReference type="AlphaFoldDB" id="A0A410FSG4"/>
<evidence type="ECO:0000313" key="2">
    <source>
        <dbReference type="EMBL" id="QAA75963.1"/>
    </source>
</evidence>
<dbReference type="InterPro" id="IPR011051">
    <property type="entry name" value="RmlC_Cupin_sf"/>
</dbReference>
<dbReference type="KEGG" id="bih:BIP78_0195"/>
<feature type="compositionally biased region" description="Basic residues" evidence="1">
    <location>
        <begin position="207"/>
        <end position="221"/>
    </location>
</feature>
<organism evidence="2 3">
    <name type="scientific">Bipolaricaulis sibiricus</name>
    <dbReference type="NCBI Taxonomy" id="2501609"/>
    <lineage>
        <taxon>Bacteria</taxon>
        <taxon>Candidatus Bipolaricaulota</taxon>
        <taxon>Candidatus Bipolaricaulia</taxon>
        <taxon>Candidatus Bipolaricaulales</taxon>
        <taxon>Candidatus Bipolaricaulaceae</taxon>
        <taxon>Candidatus Bipolaricaulis</taxon>
    </lineage>
</organism>
<sequence length="221" mass="24590">MKIQHLVLDDDVHRALKARKKQVGITVKEIGNSALRAALALPTLDEMIVEKLVETGKITPDDYDAAVAAAQAHLRAAQRKAIELFRPAPGSKSVSVGSWTVREIYRSKDDSYAVFEHRARDGRRIAPPLHYHTESHVWGIVLSGKILARTAQEERVLGVHEWTYYPPGVAHCSAPLTRDTCVVSIVAPPERFDPGECPDPTSERPARTRRPNKVPRTTRKA</sequence>